<dbReference type="PROSITE" id="PS00067">
    <property type="entry name" value="3HCDH"/>
    <property type="match status" value="1"/>
</dbReference>
<gene>
    <name evidence="17" type="ORF">TRIADDRAFT_58079</name>
</gene>
<dbReference type="GO" id="GO:0016507">
    <property type="term" value="C:mitochondrial fatty acid beta-oxidation multienzyme complex"/>
    <property type="evidence" value="ECO:0000318"/>
    <property type="project" value="GO_Central"/>
</dbReference>
<dbReference type="FunFam" id="3.90.226.10:FF:000011">
    <property type="entry name" value="Fatty acid oxidation complex subunit alpha"/>
    <property type="match status" value="1"/>
</dbReference>
<dbReference type="PROSITE" id="PS00166">
    <property type="entry name" value="ENOYL_COA_HYDRATASE"/>
    <property type="match status" value="1"/>
</dbReference>
<evidence type="ECO:0000256" key="2">
    <source>
        <dbReference type="ARBA" id="ARBA00005005"/>
    </source>
</evidence>
<dbReference type="InterPro" id="IPR008927">
    <property type="entry name" value="6-PGluconate_DH-like_C_sf"/>
</dbReference>
<dbReference type="STRING" id="10228.B3S2M5"/>
<dbReference type="FunFam" id="3.40.50.720:FF:000009">
    <property type="entry name" value="Fatty oxidation complex, alpha subunit"/>
    <property type="match status" value="1"/>
</dbReference>
<dbReference type="InterPro" id="IPR001753">
    <property type="entry name" value="Enoyl-CoA_hydra/iso"/>
</dbReference>
<dbReference type="PANTHER" id="PTHR43612:SF3">
    <property type="entry name" value="TRIFUNCTIONAL ENZYME SUBUNIT ALPHA, MITOCHONDRIAL"/>
    <property type="match status" value="1"/>
</dbReference>
<protein>
    <recommendedName>
        <fullName evidence="5">enoyl-CoA hydratase</fullName>
        <ecNumber evidence="5">4.2.1.17</ecNumber>
    </recommendedName>
</protein>
<dbReference type="InterPro" id="IPR018376">
    <property type="entry name" value="Enoyl-CoA_hyd/isom_CS"/>
</dbReference>
<dbReference type="AlphaFoldDB" id="B3S2M5"/>
<dbReference type="OMA" id="ESTTIRW"/>
<dbReference type="EC" id="4.2.1.17" evidence="5"/>
<evidence type="ECO:0000256" key="8">
    <source>
        <dbReference type="ARBA" id="ARBA00023027"/>
    </source>
</evidence>
<keyword evidence="7" id="KW-0560">Oxidoreductase</keyword>
<dbReference type="InParanoid" id="B3S2M5"/>
<dbReference type="Gene3D" id="1.10.1040.50">
    <property type="match status" value="1"/>
</dbReference>
<evidence type="ECO:0000313" key="18">
    <source>
        <dbReference type="Proteomes" id="UP000009022"/>
    </source>
</evidence>
<dbReference type="EMBL" id="DS985247">
    <property type="protein sequence ID" value="EDV23122.1"/>
    <property type="molecule type" value="Genomic_DNA"/>
</dbReference>
<dbReference type="Gene3D" id="3.90.226.10">
    <property type="entry name" value="2-enoyl-CoA Hydratase, Chain A, domain 1"/>
    <property type="match status" value="1"/>
</dbReference>
<dbReference type="PANTHER" id="PTHR43612">
    <property type="entry name" value="TRIFUNCTIONAL ENZYME SUBUNIT ALPHA"/>
    <property type="match status" value="1"/>
</dbReference>
<dbReference type="Pfam" id="PF00378">
    <property type="entry name" value="ECH_1"/>
    <property type="match status" value="1"/>
</dbReference>
<name>B3S2M5_TRIAD</name>
<evidence type="ECO:0000256" key="7">
    <source>
        <dbReference type="ARBA" id="ARBA00023002"/>
    </source>
</evidence>
<dbReference type="GO" id="GO:0016509">
    <property type="term" value="F:long-chain (3S)-3-hydroxyacyl-CoA dehydrogenase (NAD+) activity"/>
    <property type="evidence" value="ECO:0000318"/>
    <property type="project" value="GO_Central"/>
</dbReference>
<keyword evidence="6" id="KW-0276">Fatty acid metabolism</keyword>
<feature type="domain" description="3-hydroxyacyl-CoA dehydrogenase C-terminal" evidence="15">
    <location>
        <begin position="516"/>
        <end position="611"/>
    </location>
</feature>
<comment type="catalytic activity">
    <reaction evidence="13">
        <text>(3S)-hydroxydecanoyl-CoA + NAD(+) = 3-oxodecanoyl-CoA + NADH + H(+)</text>
        <dbReference type="Rhea" id="RHEA:31187"/>
        <dbReference type="ChEBI" id="CHEBI:15378"/>
        <dbReference type="ChEBI" id="CHEBI:57540"/>
        <dbReference type="ChEBI" id="CHEBI:57945"/>
        <dbReference type="ChEBI" id="CHEBI:62548"/>
        <dbReference type="ChEBI" id="CHEBI:62616"/>
    </reaction>
    <physiologicalReaction direction="left-to-right" evidence="13">
        <dbReference type="Rhea" id="RHEA:31188"/>
    </physiologicalReaction>
</comment>
<dbReference type="GO" id="GO:0006635">
    <property type="term" value="P:fatty acid beta-oxidation"/>
    <property type="evidence" value="ECO:0000318"/>
    <property type="project" value="GO_Central"/>
</dbReference>
<dbReference type="Pfam" id="PF00725">
    <property type="entry name" value="3HCDH"/>
    <property type="match status" value="1"/>
</dbReference>
<dbReference type="GO" id="GO:0070403">
    <property type="term" value="F:NAD+ binding"/>
    <property type="evidence" value="ECO:0007669"/>
    <property type="project" value="InterPro"/>
</dbReference>
<dbReference type="UniPathway" id="UPA00659"/>
<dbReference type="InterPro" id="IPR006176">
    <property type="entry name" value="3-OHacyl-CoA_DH_NAD-bd"/>
</dbReference>
<evidence type="ECO:0000259" key="16">
    <source>
        <dbReference type="Pfam" id="PF02737"/>
    </source>
</evidence>
<reference evidence="17 18" key="1">
    <citation type="journal article" date="2008" name="Nature">
        <title>The Trichoplax genome and the nature of placozoans.</title>
        <authorList>
            <person name="Srivastava M."/>
            <person name="Begovic E."/>
            <person name="Chapman J."/>
            <person name="Putnam N.H."/>
            <person name="Hellsten U."/>
            <person name="Kawashima T."/>
            <person name="Kuo A."/>
            <person name="Mitros T."/>
            <person name="Salamov A."/>
            <person name="Carpenter M.L."/>
            <person name="Signorovitch A.Y."/>
            <person name="Moreno M.A."/>
            <person name="Kamm K."/>
            <person name="Grimwood J."/>
            <person name="Schmutz J."/>
            <person name="Shapiro H."/>
            <person name="Grigoriev I.V."/>
            <person name="Buss L.W."/>
            <person name="Schierwater B."/>
            <person name="Dellaporta S.L."/>
            <person name="Rokhsar D.S."/>
        </authorList>
    </citation>
    <scope>NUCLEOTIDE SEQUENCE [LARGE SCALE GENOMIC DNA]</scope>
    <source>
        <strain evidence="17 18">Grell-BS-1999</strain>
    </source>
</reference>
<evidence type="ECO:0000256" key="1">
    <source>
        <dbReference type="ARBA" id="ARBA00000469"/>
    </source>
</evidence>
<dbReference type="PhylomeDB" id="B3S2M5"/>
<keyword evidence="9" id="KW-0443">Lipid metabolism</keyword>
<keyword evidence="8" id="KW-0520">NAD</keyword>
<comment type="similarity">
    <text evidence="3">In the central section; belongs to the 3-hydroxyacyl-CoA dehydrogenase family.</text>
</comment>
<dbReference type="InterPro" id="IPR006180">
    <property type="entry name" value="3-OHacyl-CoA_DH_CS"/>
</dbReference>
<sequence length="737" mass="80205">MSSATVRENARYEINDDGVAILRMDCANSKYNLASLGLMTDIKQCFEELKENPQVKSIVLISSKVDNFISGADINTFLSINSEELTQMCRNVQEVYNDIENMPKPVIAAIQGPCLGGGCELSLSCHYRIASTLDKTAIGLPEVQLGVLPAAGGTQRLPRLINLPNALDLLLTGKQLKAKQAKKLGVVDALVEKIGDGVVNSAQGTLDLLEKAAVEAAKNIANGTLKINREHPWTSMKGLTYNLTTFNPYVRNFVLNRARQTVMKKTKGLYPSPLRILDVVKTGLEKGKEEGMLQEAINFGEIGKGSVAESLIGLFFGQTKCKRNPIGEPSREVKKVAVLGAGLMGSGIAQVSVARGYDVVMKDNAAAALASGQHAVYKAINGRAKKRRITNFEKNLILSRLTGQLDYSKFNDADIVIEAVLEDLDVKHQVIREVEEVVPEHCVIASNTSSIPIADIAKGSKRPSQVVGMHYFSPVDKMPLLEIIETPQTSKEALAAAVSVGLKQGKVVIVVKDGLGFYTTRCLMALMAESLIILLEGVDPKGFDSAVQKFGFPVGFATLLDEVGIDVAAHISDVVGSKFGARIDARDMTVLKELVSNGIKGRKSGQGIYMYGSGKSKKKEINKEAMEIIKRYTVSAKGSHDNEEIISRVFTKLVNEAAFSLQEGIIRDPVDGDIGFVFGIGFPPHLGGPFRYLDAIGVDKFVNQMEKLREIHGERFEIAPMLYDYAKDPSKKFHSKQ</sequence>
<evidence type="ECO:0000256" key="10">
    <source>
        <dbReference type="ARBA" id="ARBA00023239"/>
    </source>
</evidence>
<accession>B3S2M5</accession>
<evidence type="ECO:0000256" key="4">
    <source>
        <dbReference type="ARBA" id="ARBA00008750"/>
    </source>
</evidence>
<comment type="pathway">
    <text evidence="2">Lipid metabolism; fatty acid beta-oxidation.</text>
</comment>
<keyword evidence="18" id="KW-1185">Reference proteome</keyword>
<comment type="similarity">
    <text evidence="14">Belongs to the enoyl-CoA hydratase/isomerase family.</text>
</comment>
<dbReference type="RefSeq" id="XP_002114032.1">
    <property type="nucleotide sequence ID" value="XM_002113996.1"/>
</dbReference>
<keyword evidence="11" id="KW-0511">Multifunctional enzyme</keyword>
<dbReference type="Gene3D" id="3.40.50.720">
    <property type="entry name" value="NAD(P)-binding Rossmann-like Domain"/>
    <property type="match status" value="1"/>
</dbReference>
<evidence type="ECO:0000256" key="5">
    <source>
        <dbReference type="ARBA" id="ARBA00012076"/>
    </source>
</evidence>
<dbReference type="InterPro" id="IPR006108">
    <property type="entry name" value="3HC_DH_C"/>
</dbReference>
<dbReference type="Proteomes" id="UP000009022">
    <property type="component" value="Unassembled WGS sequence"/>
</dbReference>
<dbReference type="SUPFAM" id="SSF52096">
    <property type="entry name" value="ClpP/crotonase"/>
    <property type="match status" value="1"/>
</dbReference>
<dbReference type="OrthoDB" id="10004768at2759"/>
<dbReference type="InterPro" id="IPR036291">
    <property type="entry name" value="NAD(P)-bd_dom_sf"/>
</dbReference>
<dbReference type="Pfam" id="PF02737">
    <property type="entry name" value="3HCDH_N"/>
    <property type="match status" value="1"/>
</dbReference>
<feature type="domain" description="3-hydroxyacyl-CoA dehydrogenase NAD binding" evidence="16">
    <location>
        <begin position="335"/>
        <end position="513"/>
    </location>
</feature>
<dbReference type="SUPFAM" id="SSF48179">
    <property type="entry name" value="6-phosphogluconate dehydrogenase C-terminal domain-like"/>
    <property type="match status" value="2"/>
</dbReference>
<evidence type="ECO:0000256" key="14">
    <source>
        <dbReference type="RuleBase" id="RU003707"/>
    </source>
</evidence>
<comment type="similarity">
    <text evidence="4">In the N-terminal section; belongs to the enoyl-CoA hydratase/isomerase family.</text>
</comment>
<dbReference type="CDD" id="cd06558">
    <property type="entry name" value="crotonase-like"/>
    <property type="match status" value="1"/>
</dbReference>
<organism evidence="17 18">
    <name type="scientific">Trichoplax adhaerens</name>
    <name type="common">Trichoplax reptans</name>
    <dbReference type="NCBI Taxonomy" id="10228"/>
    <lineage>
        <taxon>Eukaryota</taxon>
        <taxon>Metazoa</taxon>
        <taxon>Placozoa</taxon>
        <taxon>Uniplacotomia</taxon>
        <taxon>Trichoplacea</taxon>
        <taxon>Trichoplacidae</taxon>
        <taxon>Trichoplax</taxon>
    </lineage>
</organism>
<dbReference type="CTD" id="6755568"/>
<dbReference type="GO" id="GO:0004300">
    <property type="term" value="F:enoyl-CoA hydratase activity"/>
    <property type="evidence" value="ECO:0000318"/>
    <property type="project" value="GO_Central"/>
</dbReference>
<evidence type="ECO:0000256" key="6">
    <source>
        <dbReference type="ARBA" id="ARBA00022832"/>
    </source>
</evidence>
<keyword evidence="10" id="KW-0456">Lyase</keyword>
<evidence type="ECO:0000256" key="13">
    <source>
        <dbReference type="ARBA" id="ARBA00048361"/>
    </source>
</evidence>
<dbReference type="HOGENOM" id="CLU_009834_16_1_1"/>
<dbReference type="KEGG" id="tad:TRIADDRAFT_58079"/>
<dbReference type="InterPro" id="IPR050136">
    <property type="entry name" value="FA_oxidation_alpha_subunit"/>
</dbReference>
<evidence type="ECO:0000313" key="17">
    <source>
        <dbReference type="EMBL" id="EDV23122.1"/>
    </source>
</evidence>
<comment type="catalytic activity">
    <reaction evidence="1">
        <text>(3S)-hydroxyhexadecanoyl-CoA = (2E)-hexadecenoyl-CoA + H2O</text>
        <dbReference type="Rhea" id="RHEA:31163"/>
        <dbReference type="ChEBI" id="CHEBI:15377"/>
        <dbReference type="ChEBI" id="CHEBI:61526"/>
        <dbReference type="ChEBI" id="CHEBI:62613"/>
    </reaction>
    <physiologicalReaction direction="right-to-left" evidence="1">
        <dbReference type="Rhea" id="RHEA:31165"/>
    </physiologicalReaction>
</comment>
<dbReference type="InterPro" id="IPR029045">
    <property type="entry name" value="ClpP/crotonase-like_dom_sf"/>
</dbReference>
<comment type="catalytic activity">
    <reaction evidence="12">
        <text>(3S)-hydroxyhexadecanoyl-CoA + NAD(+) = 3-oxohexadecanoyl-CoA + NADH + H(+)</text>
        <dbReference type="Rhea" id="RHEA:31159"/>
        <dbReference type="ChEBI" id="CHEBI:15378"/>
        <dbReference type="ChEBI" id="CHEBI:57349"/>
        <dbReference type="ChEBI" id="CHEBI:57540"/>
        <dbReference type="ChEBI" id="CHEBI:57945"/>
        <dbReference type="ChEBI" id="CHEBI:62613"/>
    </reaction>
    <physiologicalReaction direction="left-to-right" evidence="12">
        <dbReference type="Rhea" id="RHEA:31160"/>
    </physiologicalReaction>
</comment>
<dbReference type="GeneID" id="6755568"/>
<evidence type="ECO:0000256" key="11">
    <source>
        <dbReference type="ARBA" id="ARBA00023268"/>
    </source>
</evidence>
<evidence type="ECO:0000259" key="15">
    <source>
        <dbReference type="Pfam" id="PF00725"/>
    </source>
</evidence>
<dbReference type="SUPFAM" id="SSF51735">
    <property type="entry name" value="NAD(P)-binding Rossmann-fold domains"/>
    <property type="match status" value="1"/>
</dbReference>
<evidence type="ECO:0000256" key="3">
    <source>
        <dbReference type="ARBA" id="ARBA00007005"/>
    </source>
</evidence>
<dbReference type="eggNOG" id="KOG1683">
    <property type="taxonomic scope" value="Eukaryota"/>
</dbReference>
<evidence type="ECO:0000256" key="9">
    <source>
        <dbReference type="ARBA" id="ARBA00023098"/>
    </source>
</evidence>
<proteinExistence type="inferred from homology"/>
<evidence type="ECO:0000256" key="12">
    <source>
        <dbReference type="ARBA" id="ARBA00047613"/>
    </source>
</evidence>
<dbReference type="FunCoup" id="B3S2M5">
    <property type="interactions" value="1370"/>
</dbReference>